<comment type="caution">
    <text evidence="2">Lacks conserved residue(s) required for the propagation of feature annotation.</text>
</comment>
<dbReference type="PROSITE" id="PS51635">
    <property type="entry name" value="PNPLA"/>
    <property type="match status" value="1"/>
</dbReference>
<keyword evidence="2" id="KW-0442">Lipid degradation</keyword>
<dbReference type="OrthoDB" id="197155at2759"/>
<dbReference type="GO" id="GO:0055088">
    <property type="term" value="P:lipid homeostasis"/>
    <property type="evidence" value="ECO:0007669"/>
    <property type="project" value="TreeGrafter"/>
</dbReference>
<feature type="region of interest" description="Disordered" evidence="3">
    <location>
        <begin position="1"/>
        <end position="26"/>
    </location>
</feature>
<dbReference type="PANTHER" id="PTHR12406">
    <property type="entry name" value="CALCIUM-INDEPENDENT PHOSPHOLIPASE A2 IPLA2 -RELATED"/>
    <property type="match status" value="1"/>
</dbReference>
<keyword evidence="1 2" id="KW-0443">Lipid metabolism</keyword>
<dbReference type="STRING" id="75743.A0A401PEU7"/>
<dbReference type="GO" id="GO:0016020">
    <property type="term" value="C:membrane"/>
    <property type="evidence" value="ECO:0007669"/>
    <property type="project" value="TreeGrafter"/>
</dbReference>
<dbReference type="Gene3D" id="3.40.1090.10">
    <property type="entry name" value="Cytosolic phospholipase A2 catalytic domain"/>
    <property type="match status" value="1"/>
</dbReference>
<evidence type="ECO:0000313" key="5">
    <source>
        <dbReference type="EMBL" id="GCB71652.1"/>
    </source>
</evidence>
<dbReference type="PANTHER" id="PTHR12406:SF7">
    <property type="entry name" value="PATATIN-LIKE PHOSPHOLIPASE DOMAIN-CONTAINING PROTEIN 4"/>
    <property type="match status" value="1"/>
</dbReference>
<dbReference type="GO" id="GO:0050253">
    <property type="term" value="F:retinyl-palmitate esterase activity"/>
    <property type="evidence" value="ECO:0007669"/>
    <property type="project" value="InterPro"/>
</dbReference>
<dbReference type="CDD" id="cd07222">
    <property type="entry name" value="Pat_PNPLA4"/>
    <property type="match status" value="1"/>
</dbReference>
<feature type="short sequence motif" description="DGA/G" evidence="2">
    <location>
        <begin position="197"/>
        <end position="199"/>
    </location>
</feature>
<accession>A0A401PEU7</accession>
<name>A0A401PEU7_SCYTO</name>
<dbReference type="Pfam" id="PF01734">
    <property type="entry name" value="Patatin"/>
    <property type="match status" value="1"/>
</dbReference>
<comment type="caution">
    <text evidence="5">The sequence shown here is derived from an EMBL/GenBank/DDBJ whole genome shotgun (WGS) entry which is preliminary data.</text>
</comment>
<evidence type="ECO:0000256" key="3">
    <source>
        <dbReference type="SAM" id="MobiDB-lite"/>
    </source>
</evidence>
<organism evidence="5 6">
    <name type="scientific">Scyliorhinus torazame</name>
    <name type="common">Cloudy catshark</name>
    <name type="synonym">Catulus torazame</name>
    <dbReference type="NCBI Taxonomy" id="75743"/>
    <lineage>
        <taxon>Eukaryota</taxon>
        <taxon>Metazoa</taxon>
        <taxon>Chordata</taxon>
        <taxon>Craniata</taxon>
        <taxon>Vertebrata</taxon>
        <taxon>Chondrichthyes</taxon>
        <taxon>Elasmobranchii</taxon>
        <taxon>Galeomorphii</taxon>
        <taxon>Galeoidea</taxon>
        <taxon>Carcharhiniformes</taxon>
        <taxon>Scyliorhinidae</taxon>
        <taxon>Scyliorhinus</taxon>
    </lineage>
</organism>
<feature type="short sequence motif" description="GXSXG" evidence="2">
    <location>
        <begin position="75"/>
        <end position="79"/>
    </location>
</feature>
<dbReference type="InterPro" id="IPR033902">
    <property type="entry name" value="PNPLA4"/>
</dbReference>
<dbReference type="EMBL" id="BFAA01000379">
    <property type="protein sequence ID" value="GCB71652.1"/>
    <property type="molecule type" value="Genomic_DNA"/>
</dbReference>
<dbReference type="GO" id="GO:0019433">
    <property type="term" value="P:triglyceride catabolic process"/>
    <property type="evidence" value="ECO:0007669"/>
    <property type="project" value="TreeGrafter"/>
</dbReference>
<evidence type="ECO:0000256" key="1">
    <source>
        <dbReference type="ARBA" id="ARBA00023098"/>
    </source>
</evidence>
<feature type="active site" description="Nucleophile" evidence="2">
    <location>
        <position position="77"/>
    </location>
</feature>
<dbReference type="SUPFAM" id="SSF52151">
    <property type="entry name" value="FabD/lysophospholipase-like"/>
    <property type="match status" value="1"/>
</dbReference>
<keyword evidence="2" id="KW-0378">Hydrolase</keyword>
<feature type="active site" description="Proton acceptor" evidence="2">
    <location>
        <position position="197"/>
    </location>
</feature>
<gene>
    <name evidence="5" type="ORF">scyTo_0001649</name>
</gene>
<evidence type="ECO:0000256" key="2">
    <source>
        <dbReference type="PROSITE-ProRule" id="PRU01161"/>
    </source>
</evidence>
<proteinExistence type="predicted"/>
<dbReference type="GO" id="GO:0004806">
    <property type="term" value="F:triacylglycerol lipase activity"/>
    <property type="evidence" value="ECO:0007669"/>
    <property type="project" value="InterPro"/>
</dbReference>
<dbReference type="GO" id="GO:0005811">
    <property type="term" value="C:lipid droplet"/>
    <property type="evidence" value="ECO:0007669"/>
    <property type="project" value="TreeGrafter"/>
</dbReference>
<evidence type="ECO:0000313" key="6">
    <source>
        <dbReference type="Proteomes" id="UP000288216"/>
    </source>
</evidence>
<protein>
    <recommendedName>
        <fullName evidence="4">PNPLA domain-containing protein</fullName>
    </recommendedName>
</protein>
<dbReference type="AlphaFoldDB" id="A0A401PEU7"/>
<reference evidence="5 6" key="1">
    <citation type="journal article" date="2018" name="Nat. Ecol. Evol.">
        <title>Shark genomes provide insights into elasmobranch evolution and the origin of vertebrates.</title>
        <authorList>
            <person name="Hara Y"/>
            <person name="Yamaguchi K"/>
            <person name="Onimaru K"/>
            <person name="Kadota M"/>
            <person name="Koyanagi M"/>
            <person name="Keeley SD"/>
            <person name="Tatsumi K"/>
            <person name="Tanaka K"/>
            <person name="Motone F"/>
            <person name="Kageyama Y"/>
            <person name="Nozu R"/>
            <person name="Adachi N"/>
            <person name="Nishimura O"/>
            <person name="Nakagawa R"/>
            <person name="Tanegashima C"/>
            <person name="Kiyatake I"/>
            <person name="Matsumoto R"/>
            <person name="Murakumo K"/>
            <person name="Nishida K"/>
            <person name="Terakita A"/>
            <person name="Kuratani S"/>
            <person name="Sato K"/>
            <person name="Hyodo S Kuraku.S."/>
        </authorList>
    </citation>
    <scope>NUCLEOTIDE SEQUENCE [LARGE SCALE GENOMIC DNA]</scope>
</reference>
<dbReference type="InterPro" id="IPR002641">
    <property type="entry name" value="PNPLA_dom"/>
</dbReference>
<evidence type="ECO:0000259" key="4">
    <source>
        <dbReference type="PROSITE" id="PS51635"/>
    </source>
</evidence>
<dbReference type="OMA" id="QRDAMRF"/>
<sequence length="287" mass="31586">MGNRCRAAPPSGGEVSQRRQPADASPANRELAVNMCSLNLTFSACGFLGIYHLGAAVALHRHGTTLLSKIQNYAGASGGALVAAVLLSHPEKLEQCKEFTYRFAADVRNQRLGAITPGYDFMKQLREGMESILSADAHKKAHTRLHVSITNAKTLKNSLISSYLTREDLITVLLASSFVPFYAGIKPVEYRGETWIDGGLTNRLPILSTGQTMTVSPFSGKLDICPQDKSQINLSIKIAKQDFILSIANFVRLNQALFPPSQVTMESLYHKGFNDATRFLWNKSYFE</sequence>
<feature type="domain" description="PNPLA" evidence="4">
    <location>
        <begin position="40"/>
        <end position="210"/>
    </location>
</feature>
<dbReference type="Proteomes" id="UP000288216">
    <property type="component" value="Unassembled WGS sequence"/>
</dbReference>
<dbReference type="InterPro" id="IPR033562">
    <property type="entry name" value="PLPL"/>
</dbReference>
<dbReference type="GO" id="GO:0005737">
    <property type="term" value="C:cytoplasm"/>
    <property type="evidence" value="ECO:0007669"/>
    <property type="project" value="TreeGrafter"/>
</dbReference>
<dbReference type="InterPro" id="IPR016035">
    <property type="entry name" value="Acyl_Trfase/lysoPLipase"/>
</dbReference>
<keyword evidence="6" id="KW-1185">Reference proteome</keyword>